<evidence type="ECO:0000313" key="1">
    <source>
        <dbReference type="EMBL" id="GBM89103.1"/>
    </source>
</evidence>
<gene>
    <name evidence="1" type="ORF">AVEN_114548_1</name>
</gene>
<name>A0A4Y2JFL4_ARAVE</name>
<accession>A0A4Y2JFL4</accession>
<evidence type="ECO:0000313" key="2">
    <source>
        <dbReference type="Proteomes" id="UP000499080"/>
    </source>
</evidence>
<comment type="caution">
    <text evidence="1">The sequence shown here is derived from an EMBL/GenBank/DDBJ whole genome shotgun (WGS) entry which is preliminary data.</text>
</comment>
<dbReference type="AlphaFoldDB" id="A0A4Y2JFL4"/>
<dbReference type="EMBL" id="BGPR01003512">
    <property type="protein sequence ID" value="GBM89103.1"/>
    <property type="molecule type" value="Genomic_DNA"/>
</dbReference>
<keyword evidence="2" id="KW-1185">Reference proteome</keyword>
<sequence length="106" mass="11969">MEAVKVEELIYLESPVLDFSTNLFVLIDNVSGTRMKAHYSCICGIQEVDDGEYDMTGLRTTNLAKPKFLSVVNDQFAISEIQLKATLPDRIFEVDCRTELVGFQVM</sequence>
<proteinExistence type="predicted"/>
<reference evidence="1 2" key="1">
    <citation type="journal article" date="2019" name="Sci. Rep.">
        <title>Orb-weaving spider Araneus ventricosus genome elucidates the spidroin gene catalogue.</title>
        <authorList>
            <person name="Kono N."/>
            <person name="Nakamura H."/>
            <person name="Ohtoshi R."/>
            <person name="Moran D.A.P."/>
            <person name="Shinohara A."/>
            <person name="Yoshida Y."/>
            <person name="Fujiwara M."/>
            <person name="Mori M."/>
            <person name="Tomita M."/>
            <person name="Arakawa K."/>
        </authorList>
    </citation>
    <scope>NUCLEOTIDE SEQUENCE [LARGE SCALE GENOMIC DNA]</scope>
</reference>
<dbReference type="Proteomes" id="UP000499080">
    <property type="component" value="Unassembled WGS sequence"/>
</dbReference>
<organism evidence="1 2">
    <name type="scientific">Araneus ventricosus</name>
    <name type="common">Orbweaver spider</name>
    <name type="synonym">Epeira ventricosa</name>
    <dbReference type="NCBI Taxonomy" id="182803"/>
    <lineage>
        <taxon>Eukaryota</taxon>
        <taxon>Metazoa</taxon>
        <taxon>Ecdysozoa</taxon>
        <taxon>Arthropoda</taxon>
        <taxon>Chelicerata</taxon>
        <taxon>Arachnida</taxon>
        <taxon>Araneae</taxon>
        <taxon>Araneomorphae</taxon>
        <taxon>Entelegynae</taxon>
        <taxon>Araneoidea</taxon>
        <taxon>Araneidae</taxon>
        <taxon>Araneus</taxon>
    </lineage>
</organism>
<protein>
    <submittedName>
        <fullName evidence="1">Uncharacterized protein</fullName>
    </submittedName>
</protein>